<dbReference type="AlphaFoldDB" id="A0A1C3E653"/>
<dbReference type="GO" id="GO:0036424">
    <property type="term" value="F:L-phosphoserine phosphatase activity"/>
    <property type="evidence" value="ECO:0007669"/>
    <property type="project" value="TreeGrafter"/>
</dbReference>
<dbReference type="Proteomes" id="UP000094828">
    <property type="component" value="Unassembled WGS sequence"/>
</dbReference>
<keyword evidence="5" id="KW-0479">Metal-binding</keyword>
<comment type="catalytic activity">
    <reaction evidence="9">
        <text>O-phospho-L-serine + H2O = L-serine + phosphate</text>
        <dbReference type="Rhea" id="RHEA:21208"/>
        <dbReference type="ChEBI" id="CHEBI:15377"/>
        <dbReference type="ChEBI" id="CHEBI:33384"/>
        <dbReference type="ChEBI" id="CHEBI:43474"/>
        <dbReference type="ChEBI" id="CHEBI:57524"/>
        <dbReference type="EC" id="3.1.3.3"/>
    </reaction>
</comment>
<comment type="caution">
    <text evidence="12">The sequence shown here is derived from an EMBL/GenBank/DDBJ whole genome shotgun (WGS) entry which is preliminary data.</text>
</comment>
<feature type="signal peptide" evidence="11">
    <location>
        <begin position="1"/>
        <end position="23"/>
    </location>
</feature>
<reference evidence="12 13" key="1">
    <citation type="submission" date="2016-05" db="EMBL/GenBank/DDBJ databases">
        <title>Genomic and physiological characterization of Planctopirus sp. isolated from fresh water lake.</title>
        <authorList>
            <person name="Subhash Y."/>
            <person name="Ramana C."/>
        </authorList>
    </citation>
    <scope>NUCLEOTIDE SEQUENCE [LARGE SCALE GENOMIC DNA]</scope>
    <source>
        <strain evidence="12 13">JC280</strain>
    </source>
</reference>
<evidence type="ECO:0000256" key="2">
    <source>
        <dbReference type="ARBA" id="ARBA00005135"/>
    </source>
</evidence>
<evidence type="ECO:0000256" key="8">
    <source>
        <dbReference type="ARBA" id="ARBA00023299"/>
    </source>
</evidence>
<proteinExistence type="predicted"/>
<evidence type="ECO:0000256" key="5">
    <source>
        <dbReference type="ARBA" id="ARBA00022723"/>
    </source>
</evidence>
<evidence type="ECO:0000313" key="13">
    <source>
        <dbReference type="Proteomes" id="UP000094828"/>
    </source>
</evidence>
<dbReference type="Gene3D" id="3.40.50.1000">
    <property type="entry name" value="HAD superfamily/HAD-like"/>
    <property type="match status" value="1"/>
</dbReference>
<dbReference type="STRING" id="1841610.A6X21_12860"/>
<dbReference type="PANTHER" id="PTHR43344:SF2">
    <property type="entry name" value="PHOSPHOSERINE PHOSPHATASE"/>
    <property type="match status" value="1"/>
</dbReference>
<protein>
    <recommendedName>
        <fullName evidence="3">phosphoserine phosphatase</fullName>
        <ecNumber evidence="3">3.1.3.3</ecNumber>
    </recommendedName>
</protein>
<keyword evidence="11" id="KW-0732">Signal</keyword>
<dbReference type="Pfam" id="PF12710">
    <property type="entry name" value="HAD"/>
    <property type="match status" value="1"/>
</dbReference>
<comment type="catalytic activity">
    <reaction evidence="10">
        <text>O-phospho-D-serine + H2O = D-serine + phosphate</text>
        <dbReference type="Rhea" id="RHEA:24873"/>
        <dbReference type="ChEBI" id="CHEBI:15377"/>
        <dbReference type="ChEBI" id="CHEBI:35247"/>
        <dbReference type="ChEBI" id="CHEBI:43474"/>
        <dbReference type="ChEBI" id="CHEBI:58680"/>
        <dbReference type="EC" id="3.1.3.3"/>
    </reaction>
</comment>
<organism evidence="12 13">
    <name type="scientific">Planctopirus hydrillae</name>
    <dbReference type="NCBI Taxonomy" id="1841610"/>
    <lineage>
        <taxon>Bacteria</taxon>
        <taxon>Pseudomonadati</taxon>
        <taxon>Planctomycetota</taxon>
        <taxon>Planctomycetia</taxon>
        <taxon>Planctomycetales</taxon>
        <taxon>Planctomycetaceae</taxon>
        <taxon>Planctopirus</taxon>
    </lineage>
</organism>
<dbReference type="EMBL" id="LYDR01000152">
    <property type="protein sequence ID" value="ODA28727.1"/>
    <property type="molecule type" value="Genomic_DNA"/>
</dbReference>
<dbReference type="InterPro" id="IPR023214">
    <property type="entry name" value="HAD_sf"/>
</dbReference>
<evidence type="ECO:0000256" key="9">
    <source>
        <dbReference type="ARBA" id="ARBA00048138"/>
    </source>
</evidence>
<evidence type="ECO:0000256" key="7">
    <source>
        <dbReference type="ARBA" id="ARBA00022842"/>
    </source>
</evidence>
<accession>A0A1C3E653</accession>
<keyword evidence="13" id="KW-1185">Reference proteome</keyword>
<dbReference type="GO" id="GO:0000287">
    <property type="term" value="F:magnesium ion binding"/>
    <property type="evidence" value="ECO:0007669"/>
    <property type="project" value="TreeGrafter"/>
</dbReference>
<keyword evidence="7" id="KW-0460">Magnesium</keyword>
<gene>
    <name evidence="12" type="ORF">A6X21_12860</name>
</gene>
<dbReference type="OrthoDB" id="9799365at2"/>
<evidence type="ECO:0000256" key="3">
    <source>
        <dbReference type="ARBA" id="ARBA00012640"/>
    </source>
</evidence>
<dbReference type="InterPro" id="IPR050582">
    <property type="entry name" value="HAD-like_SerB"/>
</dbReference>
<name>A0A1C3E653_9PLAN</name>
<sequence>MTLFRHIFLMAMAVVGMMTNLRAEEPLPSWNDSAARRAILEYVQLVTTEGSPRFVPVSERIVTFDNDGTLWCEQPMYVQLAFVLDRVSLLADQHPEWRTKEPFRAVIEKDLPALAKLGAKGLTELTMATHAGMTDDEFENIVTDWIRKARHPKFHRPYTECVYQPMLELLAYLRQHEFKTFIVSGGGVEFMRPWAKEVYGIPPEQVIGSSVKLKYELRDGKPVLVRLAELNFIDDQAGKPVGIRQVIGGRPIMAVGNSDGDYEMLEYVTSTPASGLGLLVHHTDAQREFAYDRHSNFGRLDRALIDATSKGWIVINMQRDWKEIFPASPPSKK</sequence>
<keyword evidence="4" id="KW-0028">Amino-acid biosynthesis</keyword>
<evidence type="ECO:0000256" key="1">
    <source>
        <dbReference type="ARBA" id="ARBA00001946"/>
    </source>
</evidence>
<feature type="chain" id="PRO_5008672808" description="phosphoserine phosphatase" evidence="11">
    <location>
        <begin position="24"/>
        <end position="333"/>
    </location>
</feature>
<keyword evidence="6" id="KW-0378">Hydrolase</keyword>
<dbReference type="GO" id="GO:0005737">
    <property type="term" value="C:cytoplasm"/>
    <property type="evidence" value="ECO:0007669"/>
    <property type="project" value="TreeGrafter"/>
</dbReference>
<dbReference type="SUPFAM" id="SSF56784">
    <property type="entry name" value="HAD-like"/>
    <property type="match status" value="1"/>
</dbReference>
<dbReference type="GO" id="GO:0006564">
    <property type="term" value="P:L-serine biosynthetic process"/>
    <property type="evidence" value="ECO:0007669"/>
    <property type="project" value="UniProtKB-KW"/>
</dbReference>
<evidence type="ECO:0000256" key="6">
    <source>
        <dbReference type="ARBA" id="ARBA00022801"/>
    </source>
</evidence>
<evidence type="ECO:0000256" key="4">
    <source>
        <dbReference type="ARBA" id="ARBA00022605"/>
    </source>
</evidence>
<evidence type="ECO:0000313" key="12">
    <source>
        <dbReference type="EMBL" id="ODA28727.1"/>
    </source>
</evidence>
<evidence type="ECO:0000256" key="11">
    <source>
        <dbReference type="SAM" id="SignalP"/>
    </source>
</evidence>
<dbReference type="CDD" id="cd01427">
    <property type="entry name" value="HAD_like"/>
    <property type="match status" value="1"/>
</dbReference>
<comment type="cofactor">
    <cofactor evidence="1">
        <name>Mg(2+)</name>
        <dbReference type="ChEBI" id="CHEBI:18420"/>
    </cofactor>
</comment>
<dbReference type="PANTHER" id="PTHR43344">
    <property type="entry name" value="PHOSPHOSERINE PHOSPHATASE"/>
    <property type="match status" value="1"/>
</dbReference>
<evidence type="ECO:0000256" key="10">
    <source>
        <dbReference type="ARBA" id="ARBA00048523"/>
    </source>
</evidence>
<comment type="pathway">
    <text evidence="2">Amino-acid biosynthesis; L-serine biosynthesis; L-serine from 3-phospho-D-glycerate: step 3/3.</text>
</comment>
<keyword evidence="8" id="KW-0718">Serine biosynthesis</keyword>
<dbReference type="EC" id="3.1.3.3" evidence="3"/>
<dbReference type="InterPro" id="IPR036412">
    <property type="entry name" value="HAD-like_sf"/>
</dbReference>
<dbReference type="RefSeq" id="WP_068852337.1">
    <property type="nucleotide sequence ID" value="NZ_LYDR01000152.1"/>
</dbReference>